<dbReference type="Proteomes" id="UP000737402">
    <property type="component" value="Unassembled WGS sequence"/>
</dbReference>
<dbReference type="RefSeq" id="WP_204415698.1">
    <property type="nucleotide sequence ID" value="NZ_JAFBED010000004.1"/>
</dbReference>
<evidence type="ECO:0000313" key="2">
    <source>
        <dbReference type="EMBL" id="MBM7620183.1"/>
    </source>
</evidence>
<proteinExistence type="predicted"/>
<feature type="domain" description="Swt1-like HEPN" evidence="1">
    <location>
        <begin position="19"/>
        <end position="115"/>
    </location>
</feature>
<gene>
    <name evidence="2" type="ORF">JOC95_002036</name>
</gene>
<dbReference type="EMBL" id="JAFBED010000004">
    <property type="protein sequence ID" value="MBM7620183.1"/>
    <property type="molecule type" value="Genomic_DNA"/>
</dbReference>
<evidence type="ECO:0000259" key="1">
    <source>
        <dbReference type="Pfam" id="PF18731"/>
    </source>
</evidence>
<dbReference type="InterPro" id="IPR041650">
    <property type="entry name" value="HEPN_Swt1"/>
</dbReference>
<comment type="caution">
    <text evidence="2">The sequence shown here is derived from an EMBL/GenBank/DDBJ whole genome shotgun (WGS) entry which is preliminary data.</text>
</comment>
<sequence>MISTKDLAVMKTAYEKIYIIENLLRMYISKRMKAKYGEHWFYIAPNKTLKRMPKGSFDSKNFHDLESYLHIYSALFKEVSPNFTFYLRPLYPIRNKIAHNQMLTGEELSQLTESFQYITNIFEFNGEGVLN</sequence>
<organism evidence="2 3">
    <name type="scientific">Sutcliffiella tianshenii</name>
    <dbReference type="NCBI Taxonomy" id="1463404"/>
    <lineage>
        <taxon>Bacteria</taxon>
        <taxon>Bacillati</taxon>
        <taxon>Bacillota</taxon>
        <taxon>Bacilli</taxon>
        <taxon>Bacillales</taxon>
        <taxon>Bacillaceae</taxon>
        <taxon>Sutcliffiella</taxon>
    </lineage>
</organism>
<protein>
    <recommendedName>
        <fullName evidence="1">Swt1-like HEPN domain-containing protein</fullName>
    </recommendedName>
</protein>
<reference evidence="2 3" key="1">
    <citation type="submission" date="2021-01" db="EMBL/GenBank/DDBJ databases">
        <title>Genomic Encyclopedia of Type Strains, Phase IV (KMG-IV): sequencing the most valuable type-strain genomes for metagenomic binning, comparative biology and taxonomic classification.</title>
        <authorList>
            <person name="Goeker M."/>
        </authorList>
    </citation>
    <scope>NUCLEOTIDE SEQUENCE [LARGE SCALE GENOMIC DNA]</scope>
    <source>
        <strain evidence="2 3">DSM 25879</strain>
    </source>
</reference>
<evidence type="ECO:0000313" key="3">
    <source>
        <dbReference type="Proteomes" id="UP000737402"/>
    </source>
</evidence>
<dbReference type="Pfam" id="PF18731">
    <property type="entry name" value="HEPN_Swt1"/>
    <property type="match status" value="1"/>
</dbReference>
<accession>A0ABS2P0C0</accession>
<keyword evidence="3" id="KW-1185">Reference proteome</keyword>
<name>A0ABS2P0C0_9BACI</name>